<evidence type="ECO:0000259" key="5">
    <source>
        <dbReference type="PROSITE" id="PS50931"/>
    </source>
</evidence>
<dbReference type="InterPro" id="IPR005119">
    <property type="entry name" value="LysR_subst-bd"/>
</dbReference>
<dbReference type="GO" id="GO:0003700">
    <property type="term" value="F:DNA-binding transcription factor activity"/>
    <property type="evidence" value="ECO:0007669"/>
    <property type="project" value="InterPro"/>
</dbReference>
<dbReference type="SUPFAM" id="SSF46785">
    <property type="entry name" value="Winged helix' DNA-binding domain"/>
    <property type="match status" value="1"/>
</dbReference>
<accession>A0A1T5C122</accession>
<dbReference type="PANTHER" id="PTHR30126:SF39">
    <property type="entry name" value="HTH-TYPE TRANSCRIPTIONAL REGULATOR CYSL"/>
    <property type="match status" value="1"/>
</dbReference>
<protein>
    <submittedName>
        <fullName evidence="6">DNA-binding transcriptional regulator, LysR family</fullName>
    </submittedName>
</protein>
<dbReference type="AlphaFoldDB" id="A0A1T5C122"/>
<keyword evidence="2" id="KW-0805">Transcription regulation</keyword>
<evidence type="ECO:0000313" key="6">
    <source>
        <dbReference type="EMBL" id="SKB52989.1"/>
    </source>
</evidence>
<dbReference type="SUPFAM" id="SSF53850">
    <property type="entry name" value="Periplasmic binding protein-like II"/>
    <property type="match status" value="1"/>
</dbReference>
<feature type="domain" description="HTH lysR-type" evidence="5">
    <location>
        <begin position="1"/>
        <end position="57"/>
    </location>
</feature>
<dbReference type="PROSITE" id="PS50931">
    <property type="entry name" value="HTH_LYSR"/>
    <property type="match status" value="1"/>
</dbReference>
<dbReference type="PANTHER" id="PTHR30126">
    <property type="entry name" value="HTH-TYPE TRANSCRIPTIONAL REGULATOR"/>
    <property type="match status" value="1"/>
</dbReference>
<dbReference type="FunFam" id="1.10.10.10:FF:000001">
    <property type="entry name" value="LysR family transcriptional regulator"/>
    <property type="match status" value="1"/>
</dbReference>
<dbReference type="EMBL" id="FUYY01000002">
    <property type="protein sequence ID" value="SKB52989.1"/>
    <property type="molecule type" value="Genomic_DNA"/>
</dbReference>
<gene>
    <name evidence="6" type="ORF">SAMN05660776_1683</name>
</gene>
<proteinExistence type="inferred from homology"/>
<dbReference type="STRING" id="241145.SAMN05660776_1683"/>
<evidence type="ECO:0000256" key="3">
    <source>
        <dbReference type="ARBA" id="ARBA00023125"/>
    </source>
</evidence>
<reference evidence="7" key="1">
    <citation type="submission" date="2017-02" db="EMBL/GenBank/DDBJ databases">
        <authorList>
            <person name="Varghese N."/>
            <person name="Submissions S."/>
        </authorList>
    </citation>
    <scope>NUCLEOTIDE SEQUENCE [LARGE SCALE GENOMIC DNA]</scope>
    <source>
        <strain evidence="7">DSM 23405</strain>
    </source>
</reference>
<keyword evidence="4" id="KW-0804">Transcription</keyword>
<evidence type="ECO:0000313" key="7">
    <source>
        <dbReference type="Proteomes" id="UP000190230"/>
    </source>
</evidence>
<comment type="similarity">
    <text evidence="1">Belongs to the LysR transcriptional regulatory family.</text>
</comment>
<dbReference type="InterPro" id="IPR036388">
    <property type="entry name" value="WH-like_DNA-bd_sf"/>
</dbReference>
<organism evidence="6 7">
    <name type="scientific">Salegentibacter holothuriorum</name>
    <dbReference type="NCBI Taxonomy" id="241145"/>
    <lineage>
        <taxon>Bacteria</taxon>
        <taxon>Pseudomonadati</taxon>
        <taxon>Bacteroidota</taxon>
        <taxon>Flavobacteriia</taxon>
        <taxon>Flavobacteriales</taxon>
        <taxon>Flavobacteriaceae</taxon>
        <taxon>Salegentibacter</taxon>
    </lineage>
</organism>
<dbReference type="InterPro" id="IPR000847">
    <property type="entry name" value="LysR_HTH_N"/>
</dbReference>
<dbReference type="GO" id="GO:0000976">
    <property type="term" value="F:transcription cis-regulatory region binding"/>
    <property type="evidence" value="ECO:0007669"/>
    <property type="project" value="TreeGrafter"/>
</dbReference>
<dbReference type="Pfam" id="PF00126">
    <property type="entry name" value="HTH_1"/>
    <property type="match status" value="1"/>
</dbReference>
<name>A0A1T5C122_9FLAO</name>
<dbReference type="PRINTS" id="PR00039">
    <property type="entry name" value="HTHLYSR"/>
</dbReference>
<dbReference type="Gene3D" id="3.40.190.290">
    <property type="match status" value="1"/>
</dbReference>
<keyword evidence="7" id="KW-1185">Reference proteome</keyword>
<dbReference type="RefSeq" id="WP_079720482.1">
    <property type="nucleotide sequence ID" value="NZ_FUYY01000002.1"/>
</dbReference>
<sequence>MDHKIKIFKEVVLTRSFTRAAENLYMSQPAVSKTIKNLEQEYGKAFFLREGNSIALTNEGEIFLKYAESLLDIYTKMEHEFSSENPAFPDSIKIGASTTIAQYVIPKIAASLQNSNKKLSFNLISGNTGDIQQLILNGQLDFGIIEGENQNTRLNYDPFVKDELVLVTSTKNKVFKLEDIPIAQLPDLDFVERESGSGTREVITNALKKHQIPDLKVKATLGSTEGIKSYLRNSNHFAFLSIHAINQEVLDGHLRVVEVQGLSISRWFHFVKRQGFQSRLNQKLENIFIEGYNKKE</sequence>
<evidence type="ECO:0000256" key="4">
    <source>
        <dbReference type="ARBA" id="ARBA00023163"/>
    </source>
</evidence>
<dbReference type="Pfam" id="PF03466">
    <property type="entry name" value="LysR_substrate"/>
    <property type="match status" value="1"/>
</dbReference>
<dbReference type="OrthoDB" id="9785745at2"/>
<keyword evidence="3 6" id="KW-0238">DNA-binding</keyword>
<dbReference type="Proteomes" id="UP000190230">
    <property type="component" value="Unassembled WGS sequence"/>
</dbReference>
<dbReference type="InterPro" id="IPR036390">
    <property type="entry name" value="WH_DNA-bd_sf"/>
</dbReference>
<dbReference type="Gene3D" id="1.10.10.10">
    <property type="entry name" value="Winged helix-like DNA-binding domain superfamily/Winged helix DNA-binding domain"/>
    <property type="match status" value="1"/>
</dbReference>
<evidence type="ECO:0000256" key="1">
    <source>
        <dbReference type="ARBA" id="ARBA00009437"/>
    </source>
</evidence>
<evidence type="ECO:0000256" key="2">
    <source>
        <dbReference type="ARBA" id="ARBA00023015"/>
    </source>
</evidence>